<evidence type="ECO:0000256" key="2">
    <source>
        <dbReference type="ARBA" id="ARBA00008724"/>
    </source>
</evidence>
<dbReference type="OrthoDB" id="2017544at2759"/>
<dbReference type="GO" id="GO:0005739">
    <property type="term" value="C:mitochondrion"/>
    <property type="evidence" value="ECO:0007669"/>
    <property type="project" value="UniProtKB-SubCell"/>
</dbReference>
<dbReference type="Gene3D" id="1.10.10.200">
    <property type="match status" value="1"/>
</dbReference>
<evidence type="ECO:0000259" key="4">
    <source>
        <dbReference type="Pfam" id="PF20772"/>
    </source>
</evidence>
<dbReference type="InterPro" id="IPR017856">
    <property type="entry name" value="Integrase-like_N"/>
</dbReference>
<evidence type="ECO:0000313" key="5">
    <source>
        <dbReference type="EMBL" id="KAF4303900.1"/>
    </source>
</evidence>
<dbReference type="FunFam" id="1.10.10.200:FF:000002">
    <property type="entry name" value="Probable transcriptional regulatory protein CLM62_37755"/>
    <property type="match status" value="1"/>
</dbReference>
<comment type="similarity">
    <text evidence="2">Belongs to the TACO1 family.</text>
</comment>
<dbReference type="AlphaFoldDB" id="A0A8H4IMN6"/>
<proteinExistence type="inferred from homology"/>
<dbReference type="Pfam" id="PF01709">
    <property type="entry name" value="Transcrip_reg"/>
    <property type="match status" value="1"/>
</dbReference>
<sequence>MSLPFVLRALFRVPRSSSYVCGACRRGLTTSTPLRSGHSKWATIKHDKAKNDAAKNRQRSVFSHEIILATKLGGPDPNLNPRLALAIERAKKASFPKQGIESAIKRGQGISSTGAALELVTVEAIFPPSVAMVIEIETENKLRSLADTRNWVKKNGGSVTPVAYLFEKKGMVVFKGKEGWSVDDMLEPALEAGALDVEDAEEGAIIVYTDPAETKAAAGKIAGATGLEIASMDIVWDPNEETKIPLEGGESVEKISRFFDQLKEVSGVQAIYWNATQGGVADGTWEELLDKIDDFE</sequence>
<dbReference type="PANTHER" id="PTHR12532">
    <property type="entry name" value="TRANSLATIONAL ACTIVATOR OF CYTOCHROME C OXIDASE 1"/>
    <property type="match status" value="1"/>
</dbReference>
<dbReference type="Pfam" id="PF20772">
    <property type="entry name" value="TACO1_YebC_N"/>
    <property type="match status" value="1"/>
</dbReference>
<keyword evidence="6" id="KW-1185">Reference proteome</keyword>
<dbReference type="HAMAP" id="MF_00693">
    <property type="entry name" value="Transcrip_reg_TACO1"/>
    <property type="match status" value="1"/>
</dbReference>
<name>A0A8H4IMN6_9PEZI</name>
<gene>
    <name evidence="5" type="ORF">GTA08_BOTSDO08229</name>
</gene>
<dbReference type="Gene3D" id="3.30.70.980">
    <property type="match status" value="2"/>
</dbReference>
<comment type="subcellular location">
    <subcellularLocation>
        <location evidence="1">Mitochondrion</location>
    </subcellularLocation>
</comment>
<feature type="domain" description="TACO1/YebC-like N-terminal" evidence="4">
    <location>
        <begin position="39"/>
        <end position="109"/>
    </location>
</feature>
<dbReference type="InterPro" id="IPR026564">
    <property type="entry name" value="Transcrip_reg_TACO1-like_dom3"/>
</dbReference>
<dbReference type="InterPro" id="IPR029072">
    <property type="entry name" value="YebC-like"/>
</dbReference>
<reference evidence="5" key="1">
    <citation type="submission" date="2020-04" db="EMBL/GenBank/DDBJ databases">
        <title>Genome Assembly and Annotation of Botryosphaeria dothidea sdau 11-99, a Latent Pathogen of Apple Fruit Ring Rot in China.</title>
        <authorList>
            <person name="Yu C."/>
            <person name="Diao Y."/>
            <person name="Lu Q."/>
            <person name="Zhao J."/>
            <person name="Cui S."/>
            <person name="Peng C."/>
            <person name="He B."/>
            <person name="Liu H."/>
        </authorList>
    </citation>
    <scope>NUCLEOTIDE SEQUENCE [LARGE SCALE GENOMIC DNA]</scope>
    <source>
        <strain evidence="5">Sdau11-99</strain>
    </source>
</reference>
<dbReference type="Proteomes" id="UP000572817">
    <property type="component" value="Unassembled WGS sequence"/>
</dbReference>
<comment type="caution">
    <text evidence="5">The sequence shown here is derived from an EMBL/GenBank/DDBJ whole genome shotgun (WGS) entry which is preliminary data.</text>
</comment>
<feature type="domain" description="TACO1/YebC-like second and third" evidence="3">
    <location>
        <begin position="118"/>
        <end position="275"/>
    </location>
</feature>
<accession>A0A8H4IMN6</accession>
<dbReference type="EMBL" id="WWBZ02000051">
    <property type="protein sequence ID" value="KAF4303900.1"/>
    <property type="molecule type" value="Genomic_DNA"/>
</dbReference>
<dbReference type="InterPro" id="IPR002876">
    <property type="entry name" value="Transcrip_reg_TACO1-like"/>
</dbReference>
<evidence type="ECO:0000313" key="6">
    <source>
        <dbReference type="Proteomes" id="UP000572817"/>
    </source>
</evidence>
<dbReference type="InterPro" id="IPR048300">
    <property type="entry name" value="TACO1_YebC-like_2nd/3rd_dom"/>
</dbReference>
<organism evidence="5 6">
    <name type="scientific">Botryosphaeria dothidea</name>
    <dbReference type="NCBI Taxonomy" id="55169"/>
    <lineage>
        <taxon>Eukaryota</taxon>
        <taxon>Fungi</taxon>
        <taxon>Dikarya</taxon>
        <taxon>Ascomycota</taxon>
        <taxon>Pezizomycotina</taxon>
        <taxon>Dothideomycetes</taxon>
        <taxon>Dothideomycetes incertae sedis</taxon>
        <taxon>Botryosphaeriales</taxon>
        <taxon>Botryosphaeriaceae</taxon>
        <taxon>Botryosphaeria</taxon>
    </lineage>
</organism>
<dbReference type="PANTHER" id="PTHR12532:SF0">
    <property type="entry name" value="TRANSLATIONAL ACTIVATOR OF CYTOCHROME C OXIDASE 1"/>
    <property type="match status" value="1"/>
</dbReference>
<evidence type="ECO:0000256" key="1">
    <source>
        <dbReference type="ARBA" id="ARBA00004173"/>
    </source>
</evidence>
<dbReference type="SUPFAM" id="SSF75625">
    <property type="entry name" value="YebC-like"/>
    <property type="match status" value="1"/>
</dbReference>
<evidence type="ECO:0000259" key="3">
    <source>
        <dbReference type="Pfam" id="PF01709"/>
    </source>
</evidence>
<evidence type="ECO:0008006" key="7">
    <source>
        <dbReference type="Google" id="ProtNLM"/>
    </source>
</evidence>
<dbReference type="InterPro" id="IPR049083">
    <property type="entry name" value="TACO1_YebC_N"/>
</dbReference>
<protein>
    <recommendedName>
        <fullName evidence="7">Duf28 domain-containing protein</fullName>
    </recommendedName>
</protein>